<keyword evidence="2" id="KW-1133">Transmembrane helix</keyword>
<dbReference type="HOGENOM" id="CLU_1968218_0_0_6"/>
<proteinExistence type="predicted"/>
<evidence type="ECO:0000256" key="1">
    <source>
        <dbReference type="SAM" id="Coils"/>
    </source>
</evidence>
<evidence type="ECO:0000313" key="3">
    <source>
        <dbReference type="EMBL" id="KFI18573.1"/>
    </source>
</evidence>
<gene>
    <name evidence="3" type="ORF">IB75_13450</name>
</gene>
<feature type="transmembrane region" description="Helical" evidence="2">
    <location>
        <begin position="6"/>
        <end position="27"/>
    </location>
</feature>
<reference evidence="3 4" key="1">
    <citation type="submission" date="2014-07" db="EMBL/GenBank/DDBJ databases">
        <title>Comparative analysis of Nitrosococcus oceani genome inventories of strains from Pacific and Atlantic gyres.</title>
        <authorList>
            <person name="Lim C.K."/>
            <person name="Wang L."/>
            <person name="Sayavedra-Soto L.A."/>
            <person name="Klotz M.G."/>
        </authorList>
    </citation>
    <scope>NUCLEOTIDE SEQUENCE [LARGE SCALE GENOMIC DNA]</scope>
    <source>
        <strain evidence="3 4">C-27</strain>
    </source>
</reference>
<keyword evidence="1" id="KW-0175">Coiled coil</keyword>
<evidence type="ECO:0000313" key="4">
    <source>
        <dbReference type="Proteomes" id="UP000028839"/>
    </source>
</evidence>
<name>A0A0E2YYS9_9GAMM</name>
<sequence length="127" mass="14685">MDILIGVLIGGLIASIAPLTTIIADHLRWRRETKLMHLKTERDKLEQRFRETLEQLSKSMARNSYPAEMTSDIMIMLPKEISDPYLAFLEEKDKSTPQCRQAYLLIATAMKEYLGRFDRQIEALIAD</sequence>
<protein>
    <submittedName>
        <fullName evidence="3">Uncharacterized protein</fullName>
    </submittedName>
</protein>
<dbReference type="EMBL" id="JPGN01000077">
    <property type="protein sequence ID" value="KFI18573.1"/>
    <property type="molecule type" value="Genomic_DNA"/>
</dbReference>
<keyword evidence="2" id="KW-0472">Membrane</keyword>
<dbReference type="AlphaFoldDB" id="A0A0E2YYS9"/>
<dbReference type="Proteomes" id="UP000028839">
    <property type="component" value="Unassembled WGS sequence"/>
</dbReference>
<accession>A0A0E2YYS9</accession>
<feature type="coiled-coil region" evidence="1">
    <location>
        <begin position="35"/>
        <end position="62"/>
    </location>
</feature>
<keyword evidence="2" id="KW-0812">Transmembrane</keyword>
<comment type="caution">
    <text evidence="3">The sequence shown here is derived from an EMBL/GenBank/DDBJ whole genome shotgun (WGS) entry which is preliminary data.</text>
</comment>
<organism evidence="3 4">
    <name type="scientific">Nitrosococcus oceani C-27</name>
    <dbReference type="NCBI Taxonomy" id="314279"/>
    <lineage>
        <taxon>Bacteria</taxon>
        <taxon>Pseudomonadati</taxon>
        <taxon>Pseudomonadota</taxon>
        <taxon>Gammaproteobacteria</taxon>
        <taxon>Chromatiales</taxon>
        <taxon>Chromatiaceae</taxon>
        <taxon>Nitrosococcus</taxon>
    </lineage>
</organism>
<evidence type="ECO:0000256" key="2">
    <source>
        <dbReference type="SAM" id="Phobius"/>
    </source>
</evidence>
<dbReference type="OrthoDB" id="5768071at2"/>